<evidence type="ECO:0008006" key="3">
    <source>
        <dbReference type="Google" id="ProtNLM"/>
    </source>
</evidence>
<evidence type="ECO:0000313" key="2">
    <source>
        <dbReference type="Proteomes" id="UP001054821"/>
    </source>
</evidence>
<dbReference type="PANTHER" id="PTHR11439:SF467">
    <property type="entry name" value="INTEGRASE CATALYTIC DOMAIN-CONTAINING PROTEIN"/>
    <property type="match status" value="1"/>
</dbReference>
<reference evidence="1 2" key="1">
    <citation type="journal article" date="2022" name="G3 (Bethesda)">
        <title>Whole-genome sequence and methylome profiling of the almond [Prunus dulcis (Mill.) D.A. Webb] cultivar 'Nonpareil'.</title>
        <authorList>
            <person name="D'Amico-Willman K.M."/>
            <person name="Ouma W.Z."/>
            <person name="Meulia T."/>
            <person name="Sideli G.M."/>
            <person name="Gradziel T.M."/>
            <person name="Fresnedo-Ramirez J."/>
        </authorList>
    </citation>
    <scope>NUCLEOTIDE SEQUENCE [LARGE SCALE GENOMIC DNA]</scope>
    <source>
        <strain evidence="1">Clone GOH B32 T37-40</strain>
    </source>
</reference>
<dbReference type="AlphaFoldDB" id="A0AAD4W0L3"/>
<sequence>MEEGLKLEIKADQVPANKGHYQRLVKRLMYLAHTRPDIAYALSVVSQFMHNPGEKHMNAMMRILSYLKATLGKGILLTKDDNYLKIEGYTDADWAGDVGHRRSTSGYFTFVGGNLVTWRSKKQNVVSRSSAEAEYRGMALGIQELLWLKLLLTDLGYPPKEPMKL</sequence>
<dbReference type="CDD" id="cd09272">
    <property type="entry name" value="RNase_HI_RT_Ty1"/>
    <property type="match status" value="1"/>
</dbReference>
<dbReference type="EMBL" id="JAJFAZ020000004">
    <property type="protein sequence ID" value="KAI5334683.1"/>
    <property type="molecule type" value="Genomic_DNA"/>
</dbReference>
<organism evidence="1 2">
    <name type="scientific">Prunus dulcis</name>
    <name type="common">Almond</name>
    <name type="synonym">Amygdalus dulcis</name>
    <dbReference type="NCBI Taxonomy" id="3755"/>
    <lineage>
        <taxon>Eukaryota</taxon>
        <taxon>Viridiplantae</taxon>
        <taxon>Streptophyta</taxon>
        <taxon>Embryophyta</taxon>
        <taxon>Tracheophyta</taxon>
        <taxon>Spermatophyta</taxon>
        <taxon>Magnoliopsida</taxon>
        <taxon>eudicotyledons</taxon>
        <taxon>Gunneridae</taxon>
        <taxon>Pentapetalae</taxon>
        <taxon>rosids</taxon>
        <taxon>fabids</taxon>
        <taxon>Rosales</taxon>
        <taxon>Rosaceae</taxon>
        <taxon>Amygdaloideae</taxon>
        <taxon>Amygdaleae</taxon>
        <taxon>Prunus</taxon>
    </lineage>
</organism>
<dbReference type="InterPro" id="IPR043502">
    <property type="entry name" value="DNA/RNA_pol_sf"/>
</dbReference>
<gene>
    <name evidence="1" type="ORF">L3X38_024816</name>
</gene>
<name>A0AAD4W0L3_PRUDU</name>
<proteinExistence type="predicted"/>
<keyword evidence="2" id="KW-1185">Reference proteome</keyword>
<dbReference type="PANTHER" id="PTHR11439">
    <property type="entry name" value="GAG-POL-RELATED RETROTRANSPOSON"/>
    <property type="match status" value="1"/>
</dbReference>
<protein>
    <recommendedName>
        <fullName evidence="3">Retrovirus-related Pol polyprotein from transposon RE1</fullName>
    </recommendedName>
</protein>
<dbReference type="SUPFAM" id="SSF56672">
    <property type="entry name" value="DNA/RNA polymerases"/>
    <property type="match status" value="1"/>
</dbReference>
<evidence type="ECO:0000313" key="1">
    <source>
        <dbReference type="EMBL" id="KAI5334683.1"/>
    </source>
</evidence>
<dbReference type="Proteomes" id="UP001054821">
    <property type="component" value="Chromosome 4"/>
</dbReference>
<comment type="caution">
    <text evidence="1">The sequence shown here is derived from an EMBL/GenBank/DDBJ whole genome shotgun (WGS) entry which is preliminary data.</text>
</comment>
<accession>A0AAD4W0L3</accession>